<dbReference type="InterPro" id="IPR032696">
    <property type="entry name" value="SQ_cyclase_C"/>
</dbReference>
<evidence type="ECO:0000313" key="8">
    <source>
        <dbReference type="Proteomes" id="UP000009149"/>
    </source>
</evidence>
<feature type="domain" description="Squalene cyclase N-terminal" evidence="6">
    <location>
        <begin position="42"/>
        <end position="333"/>
    </location>
</feature>
<comment type="pathway">
    <text evidence="1">Secondary metabolite biosynthesis; hopanoid biosynthesis.</text>
</comment>
<dbReference type="Pfam" id="PF13243">
    <property type="entry name" value="SQHop_cyclase_C"/>
    <property type="match status" value="1"/>
</dbReference>
<proteinExistence type="inferred from homology"/>
<keyword evidence="4" id="KW-0413">Isomerase</keyword>
<dbReference type="Proteomes" id="UP000009149">
    <property type="component" value="Chromosome"/>
</dbReference>
<organism evidence="7 8">
    <name type="scientific">Methylacidiphilum infernorum (isolate V4)</name>
    <name type="common">Methylokorus infernorum (strain V4)</name>
    <dbReference type="NCBI Taxonomy" id="481448"/>
    <lineage>
        <taxon>Bacteria</taxon>
        <taxon>Pseudomonadati</taxon>
        <taxon>Verrucomicrobiota</taxon>
        <taxon>Methylacidiphilae</taxon>
        <taxon>Methylacidiphilales</taxon>
        <taxon>Methylacidiphilaceae</taxon>
        <taxon>Methylacidiphilum (ex Ratnadevi et al. 2023)</taxon>
    </lineage>
</organism>
<gene>
    <name evidence="7" type="primary">sqhC</name>
    <name evidence="7" type="ordered locus">Minf_0399</name>
</gene>
<evidence type="ECO:0000256" key="2">
    <source>
        <dbReference type="ARBA" id="ARBA00009755"/>
    </source>
</evidence>
<dbReference type="NCBIfam" id="TIGR01507">
    <property type="entry name" value="hopene_cyclase"/>
    <property type="match status" value="1"/>
</dbReference>
<evidence type="ECO:0000256" key="3">
    <source>
        <dbReference type="ARBA" id="ARBA00022737"/>
    </source>
</evidence>
<name>B3DYT5_METI4</name>
<accession>B3DYT5</accession>
<dbReference type="AlphaFoldDB" id="B3DYT5"/>
<keyword evidence="3" id="KW-0677">Repeat</keyword>
<dbReference type="NCBIfam" id="TIGR01787">
    <property type="entry name" value="squalene_cyclas"/>
    <property type="match status" value="1"/>
</dbReference>
<dbReference type="HOGENOM" id="CLU_019345_0_0_0"/>
<dbReference type="GO" id="GO:0016866">
    <property type="term" value="F:intramolecular transferase activity"/>
    <property type="evidence" value="ECO:0007669"/>
    <property type="project" value="InterPro"/>
</dbReference>
<evidence type="ECO:0000313" key="7">
    <source>
        <dbReference type="EMBL" id="ACD82457.1"/>
    </source>
</evidence>
<evidence type="ECO:0000259" key="5">
    <source>
        <dbReference type="Pfam" id="PF13243"/>
    </source>
</evidence>
<dbReference type="InterPro" id="IPR018333">
    <property type="entry name" value="Squalene_cyclase"/>
</dbReference>
<evidence type="ECO:0000256" key="4">
    <source>
        <dbReference type="ARBA" id="ARBA00023235"/>
    </source>
</evidence>
<dbReference type="GO" id="GO:0005811">
    <property type="term" value="C:lipid droplet"/>
    <property type="evidence" value="ECO:0007669"/>
    <property type="project" value="InterPro"/>
</dbReference>
<dbReference type="Pfam" id="PF13249">
    <property type="entry name" value="SQHop_cyclase_N"/>
    <property type="match status" value="1"/>
</dbReference>
<dbReference type="SFLD" id="SFLDG01016">
    <property type="entry name" value="Prenyltransferase_Like_2"/>
    <property type="match status" value="1"/>
</dbReference>
<comment type="similarity">
    <text evidence="2">Belongs to the terpene cyclase/mutase family.</text>
</comment>
<dbReference type="eggNOG" id="COG1657">
    <property type="taxonomic scope" value="Bacteria"/>
</dbReference>
<dbReference type="EMBL" id="CP000975">
    <property type="protein sequence ID" value="ACD82457.1"/>
    <property type="molecule type" value="Genomic_DNA"/>
</dbReference>
<reference evidence="7 8" key="1">
    <citation type="journal article" date="2008" name="Biol. Direct">
        <title>Complete genome sequence of the extremely acidophilic methanotroph isolate V4, Methylacidiphilum infernorum, a representative of the bacterial phylum Verrucomicrobia.</title>
        <authorList>
            <person name="Hou S."/>
            <person name="Makarova K.S."/>
            <person name="Saw J.H."/>
            <person name="Senin P."/>
            <person name="Ly B.V."/>
            <person name="Zhou Z."/>
            <person name="Ren Y."/>
            <person name="Wang J."/>
            <person name="Galperin M.Y."/>
            <person name="Omelchenko M.V."/>
            <person name="Wolf Y.I."/>
            <person name="Yutin N."/>
            <person name="Koonin E.V."/>
            <person name="Stott M.B."/>
            <person name="Mountain B.W."/>
            <person name="Crowe M.A."/>
            <person name="Smirnova A.V."/>
            <person name="Dunfield P.F."/>
            <person name="Feng L."/>
            <person name="Wang L."/>
            <person name="Alam M."/>
        </authorList>
    </citation>
    <scope>NUCLEOTIDE SEQUENCE [LARGE SCALE GENOMIC DNA]</scope>
    <source>
        <strain evidence="8">Isolate V4</strain>
    </source>
</reference>
<sequence>MHSGRVFLEKENREENRATFHSSPLILVEESLNLPKKVEETIKKAQRYLLSIQKEDGHWVGELFVDVTLACDCIHLMHWRGKIDYKKQLRLVKHIVDRQLPDGGWNIYPGGPSEVNATVKAYFALKLAGFSPDDPLMAKARSTILRLGGIPKCMTYTKLGLALLGVYPWDRLPVIPPEIILFPNWFPFNIYEISAWSRAMLVPLSVIHHFKPTRNLPEKYQLHELFPYGTEHGKFSWLKKGARYLSKQGLFLACDKFLQYWDKTSLKPFRKMALKKAEKWLLERISAGSDGLGAIFPAMHYAIMALIAMGYTEDNPILKKAIADFEGLEVDDKKNDDLRIQPCLSPVWDTAVGLVALAESGVARNAKELKRAAYWLLDREIKIKGDWHVRNPHPEPSGWAFEYNNVYYPDVDDTLMVLLALRLIDIEDKIRKEEVMQRALRWVISFQCKNGGWAAFDKDVYKKWLEDIPFADHNAILDPPCSDITARALELFGKMGIKKTERFVQKAIAYLKETQENDGSWMGRWGVNYIYGTWQALRGLQAIGENMNQEWILRARDWLESCQNEDGGWGETPASYDNPQLKGKGPSTASQTAWAVSGIMACGDIFRPSVSRGIKYLCDRQLSDGSWAEEFLTGTGFPGVFYLKYDMYRNAWPLLVIGEYHRQYLKAKEQVSYWVDGTIGRKVKKERLPEI</sequence>
<dbReference type="CDD" id="cd02892">
    <property type="entry name" value="SQCY_1"/>
    <property type="match status" value="1"/>
</dbReference>
<dbReference type="OrthoDB" id="9758578at2"/>
<dbReference type="InterPro" id="IPR032697">
    <property type="entry name" value="SQ_cyclase_N"/>
</dbReference>
<dbReference type="KEGG" id="min:Minf_0399"/>
<dbReference type="PANTHER" id="PTHR11764:SF20">
    <property type="entry name" value="LANOSTEROL SYNTHASE"/>
    <property type="match status" value="1"/>
</dbReference>
<dbReference type="PROSITE" id="PS01074">
    <property type="entry name" value="TERPENE_SYNTHASES"/>
    <property type="match status" value="1"/>
</dbReference>
<dbReference type="RefSeq" id="WP_012462739.1">
    <property type="nucleotide sequence ID" value="NC_010794.1"/>
</dbReference>
<dbReference type="Gene3D" id="1.50.10.20">
    <property type="match status" value="2"/>
</dbReference>
<dbReference type="SUPFAM" id="SSF48239">
    <property type="entry name" value="Terpenoid cyclases/Protein prenyltransferases"/>
    <property type="match status" value="2"/>
</dbReference>
<dbReference type="GO" id="GO:0016104">
    <property type="term" value="P:triterpenoid biosynthetic process"/>
    <property type="evidence" value="ECO:0007669"/>
    <property type="project" value="InterPro"/>
</dbReference>
<protein>
    <submittedName>
        <fullName evidence="7">Squalene-hopene cyclase</fullName>
    </submittedName>
</protein>
<dbReference type="InterPro" id="IPR002365">
    <property type="entry name" value="Terpene_synthase_CS"/>
</dbReference>
<evidence type="ECO:0000259" key="6">
    <source>
        <dbReference type="Pfam" id="PF13249"/>
    </source>
</evidence>
<dbReference type="InterPro" id="IPR008930">
    <property type="entry name" value="Terpenoid_cyclase/PrenylTrfase"/>
</dbReference>
<evidence type="ECO:0000256" key="1">
    <source>
        <dbReference type="ARBA" id="ARBA00004999"/>
    </source>
</evidence>
<dbReference type="UniPathway" id="UPA00337"/>
<dbReference type="STRING" id="481448.Minf_0399"/>
<dbReference type="InterPro" id="IPR006400">
    <property type="entry name" value="Hopene-cyclase"/>
</dbReference>
<dbReference type="PANTHER" id="PTHR11764">
    <property type="entry name" value="TERPENE CYCLASE/MUTASE FAMILY MEMBER"/>
    <property type="match status" value="1"/>
</dbReference>
<feature type="domain" description="Squalene cyclase C-terminal" evidence="5">
    <location>
        <begin position="344"/>
        <end position="661"/>
    </location>
</feature>